<gene>
    <name evidence="2" type="ORF">ANCCAN_09829</name>
</gene>
<dbReference type="Proteomes" id="UP000252519">
    <property type="component" value="Unassembled WGS sequence"/>
</dbReference>
<comment type="caution">
    <text evidence="2">The sequence shown here is derived from an EMBL/GenBank/DDBJ whole genome shotgun (WGS) entry which is preliminary data.</text>
</comment>
<feature type="region of interest" description="Disordered" evidence="1">
    <location>
        <begin position="1"/>
        <end position="66"/>
    </location>
</feature>
<keyword evidence="3" id="KW-1185">Reference proteome</keyword>
<sequence>MPVQQSRKKNPAPPPPSESRVPPGSPTIRDENAAWKPNVCSSPPKAQSAHVVKTSEKVEQHCAVTS</sequence>
<name>A0A368GIJ2_ANCCA</name>
<feature type="non-terminal residue" evidence="2">
    <location>
        <position position="66"/>
    </location>
</feature>
<dbReference type="AlphaFoldDB" id="A0A368GIJ2"/>
<organism evidence="2 3">
    <name type="scientific">Ancylostoma caninum</name>
    <name type="common">Dog hookworm</name>
    <dbReference type="NCBI Taxonomy" id="29170"/>
    <lineage>
        <taxon>Eukaryota</taxon>
        <taxon>Metazoa</taxon>
        <taxon>Ecdysozoa</taxon>
        <taxon>Nematoda</taxon>
        <taxon>Chromadorea</taxon>
        <taxon>Rhabditida</taxon>
        <taxon>Rhabditina</taxon>
        <taxon>Rhabditomorpha</taxon>
        <taxon>Strongyloidea</taxon>
        <taxon>Ancylostomatidae</taxon>
        <taxon>Ancylostomatinae</taxon>
        <taxon>Ancylostoma</taxon>
    </lineage>
</organism>
<feature type="compositionally biased region" description="Basic residues" evidence="1">
    <location>
        <begin position="1"/>
        <end position="10"/>
    </location>
</feature>
<evidence type="ECO:0000313" key="3">
    <source>
        <dbReference type="Proteomes" id="UP000252519"/>
    </source>
</evidence>
<evidence type="ECO:0000313" key="2">
    <source>
        <dbReference type="EMBL" id="RCN44196.1"/>
    </source>
</evidence>
<accession>A0A368GIJ2</accession>
<proteinExistence type="predicted"/>
<protein>
    <submittedName>
        <fullName evidence="2">Uncharacterized protein</fullName>
    </submittedName>
</protein>
<dbReference type="EMBL" id="JOJR01000136">
    <property type="protein sequence ID" value="RCN44196.1"/>
    <property type="molecule type" value="Genomic_DNA"/>
</dbReference>
<reference evidence="2 3" key="1">
    <citation type="submission" date="2014-10" db="EMBL/GenBank/DDBJ databases">
        <title>Draft genome of the hookworm Ancylostoma caninum.</title>
        <authorList>
            <person name="Mitreva M."/>
        </authorList>
    </citation>
    <scope>NUCLEOTIDE SEQUENCE [LARGE SCALE GENOMIC DNA]</scope>
    <source>
        <strain evidence="2 3">Baltimore</strain>
    </source>
</reference>
<evidence type="ECO:0000256" key="1">
    <source>
        <dbReference type="SAM" id="MobiDB-lite"/>
    </source>
</evidence>